<reference evidence="2" key="1">
    <citation type="submission" date="2019-04" db="EMBL/GenBank/DDBJ databases">
        <authorList>
            <person name="Alioto T."/>
            <person name="Alioto T."/>
        </authorList>
    </citation>
    <scope>NUCLEOTIDE SEQUENCE [LARGE SCALE GENOMIC DNA]</scope>
</reference>
<comment type="caution">
    <text evidence="2">The sequence shown here is derived from an EMBL/GenBank/DDBJ whole genome shotgun (WGS) entry which is preliminary data.</text>
</comment>
<name>A0A5E4CU13_MARMO</name>
<evidence type="ECO:0000256" key="1">
    <source>
        <dbReference type="SAM" id="MobiDB-lite"/>
    </source>
</evidence>
<dbReference type="AlphaFoldDB" id="A0A5E4CU13"/>
<dbReference type="Proteomes" id="UP000335636">
    <property type="component" value="Unassembled WGS sequence"/>
</dbReference>
<organism evidence="2 3">
    <name type="scientific">Marmota monax</name>
    <name type="common">Woodchuck</name>
    <dbReference type="NCBI Taxonomy" id="9995"/>
    <lineage>
        <taxon>Eukaryota</taxon>
        <taxon>Metazoa</taxon>
        <taxon>Chordata</taxon>
        <taxon>Craniata</taxon>
        <taxon>Vertebrata</taxon>
        <taxon>Euteleostomi</taxon>
        <taxon>Mammalia</taxon>
        <taxon>Eutheria</taxon>
        <taxon>Euarchontoglires</taxon>
        <taxon>Glires</taxon>
        <taxon>Rodentia</taxon>
        <taxon>Sciuromorpha</taxon>
        <taxon>Sciuridae</taxon>
        <taxon>Xerinae</taxon>
        <taxon>Marmotini</taxon>
        <taxon>Marmota</taxon>
    </lineage>
</organism>
<feature type="non-terminal residue" evidence="2">
    <location>
        <position position="65"/>
    </location>
</feature>
<accession>A0A5E4CU13</accession>
<dbReference type="EMBL" id="CABDUW010002067">
    <property type="protein sequence ID" value="VTJ85305.1"/>
    <property type="molecule type" value="Genomic_DNA"/>
</dbReference>
<evidence type="ECO:0000313" key="3">
    <source>
        <dbReference type="Proteomes" id="UP000335636"/>
    </source>
</evidence>
<gene>
    <name evidence="2" type="ORF">MONAX_5E013543</name>
</gene>
<protein>
    <submittedName>
        <fullName evidence="2">Uncharacterized protein</fullName>
    </submittedName>
</protein>
<sequence>MPPAAEAAAQLERPRSPARRHRPCARSVQPATADFTVRARPPARRRAVLDPVSRVQSPGACAAPS</sequence>
<keyword evidence="3" id="KW-1185">Reference proteome</keyword>
<proteinExistence type="predicted"/>
<evidence type="ECO:0000313" key="2">
    <source>
        <dbReference type="EMBL" id="VTJ85305.1"/>
    </source>
</evidence>
<feature type="region of interest" description="Disordered" evidence="1">
    <location>
        <begin position="1"/>
        <end position="65"/>
    </location>
</feature>